<evidence type="ECO:0000313" key="1">
    <source>
        <dbReference type="Ensembl" id="ENSLBEP00000003624.1"/>
    </source>
</evidence>
<sequence length="90" mass="10342">SEMGLHSSCPVSYKWLLHHSFGGFISTHQYTCSLVIYILYNAPSTQCMLHVVFMFSKKAHCHVSRRESRHVGKGQNKCIQYNKCSTFQSL</sequence>
<reference evidence="1" key="2">
    <citation type="submission" date="2025-09" db="UniProtKB">
        <authorList>
            <consortium name="Ensembl"/>
        </authorList>
    </citation>
    <scope>IDENTIFICATION</scope>
</reference>
<dbReference type="AlphaFoldDB" id="A0A3Q3L405"/>
<dbReference type="Ensembl" id="ENSLBET00000003812.1">
    <property type="protein sequence ID" value="ENSLBEP00000003624.1"/>
    <property type="gene ID" value="ENSLBEG00000002806.1"/>
</dbReference>
<protein>
    <submittedName>
        <fullName evidence="1">Uncharacterized protein</fullName>
    </submittedName>
</protein>
<dbReference type="Proteomes" id="UP000261660">
    <property type="component" value="Unplaced"/>
</dbReference>
<organism evidence="1 2">
    <name type="scientific">Labrus bergylta</name>
    <name type="common">ballan wrasse</name>
    <dbReference type="NCBI Taxonomy" id="56723"/>
    <lineage>
        <taxon>Eukaryota</taxon>
        <taxon>Metazoa</taxon>
        <taxon>Chordata</taxon>
        <taxon>Craniata</taxon>
        <taxon>Vertebrata</taxon>
        <taxon>Euteleostomi</taxon>
        <taxon>Actinopterygii</taxon>
        <taxon>Neopterygii</taxon>
        <taxon>Teleostei</taxon>
        <taxon>Neoteleostei</taxon>
        <taxon>Acanthomorphata</taxon>
        <taxon>Eupercaria</taxon>
        <taxon>Labriformes</taxon>
        <taxon>Labridae</taxon>
        <taxon>Labrus</taxon>
    </lineage>
</organism>
<dbReference type="InParanoid" id="A0A3Q3L405"/>
<proteinExistence type="predicted"/>
<keyword evidence="2" id="KW-1185">Reference proteome</keyword>
<accession>A0A3Q3L405</accession>
<reference evidence="1" key="1">
    <citation type="submission" date="2025-08" db="UniProtKB">
        <authorList>
            <consortium name="Ensembl"/>
        </authorList>
    </citation>
    <scope>IDENTIFICATION</scope>
</reference>
<name>A0A3Q3L405_9LABR</name>
<evidence type="ECO:0000313" key="2">
    <source>
        <dbReference type="Proteomes" id="UP000261660"/>
    </source>
</evidence>